<reference evidence="2" key="1">
    <citation type="submission" date="2016-01" db="EMBL/GenBank/DDBJ databases">
        <title>Reference transcriptome for the parasite Schistocephalus solidus: insights into the molecular evolution of parasitism.</title>
        <authorList>
            <person name="Hebert F.O."/>
            <person name="Grambauer S."/>
            <person name="Barber I."/>
            <person name="Landry C.R."/>
            <person name="Aubin-Horth N."/>
        </authorList>
    </citation>
    <scope>NUCLEOTIDE SEQUENCE</scope>
</reference>
<accession>A0A0X3NNM8</accession>
<gene>
    <name evidence="2" type="ORF">TR90990</name>
</gene>
<dbReference type="EMBL" id="GEEE01021781">
    <property type="protein sequence ID" value="JAP41444.1"/>
    <property type="molecule type" value="Transcribed_RNA"/>
</dbReference>
<organism evidence="2">
    <name type="scientific">Schistocephalus solidus</name>
    <name type="common">Tapeworm</name>
    <dbReference type="NCBI Taxonomy" id="70667"/>
    <lineage>
        <taxon>Eukaryota</taxon>
        <taxon>Metazoa</taxon>
        <taxon>Spiralia</taxon>
        <taxon>Lophotrochozoa</taxon>
        <taxon>Platyhelminthes</taxon>
        <taxon>Cestoda</taxon>
        <taxon>Eucestoda</taxon>
        <taxon>Diphyllobothriidea</taxon>
        <taxon>Diphyllobothriidae</taxon>
        <taxon>Schistocephalus</taxon>
    </lineage>
</organism>
<feature type="non-terminal residue" evidence="2">
    <location>
        <position position="1"/>
    </location>
</feature>
<sequence length="116" mass="12464">VSCVLGAQACPQRPLGLFVRGCLLQRFGSRALPQGSCGKQTYLMVVRDRHDALSSSSFAAGGGPRVQLSEDDDNSVSRHQGGSRTAGCVGVKHRLKLMCRFISCHYYLPYCSAASV</sequence>
<name>A0A0X3NNM8_SCHSO</name>
<evidence type="ECO:0000313" key="2">
    <source>
        <dbReference type="EMBL" id="JAP41444.1"/>
    </source>
</evidence>
<feature type="region of interest" description="Disordered" evidence="1">
    <location>
        <begin position="55"/>
        <end position="83"/>
    </location>
</feature>
<evidence type="ECO:0000256" key="1">
    <source>
        <dbReference type="SAM" id="MobiDB-lite"/>
    </source>
</evidence>
<dbReference type="AlphaFoldDB" id="A0A0X3NNM8"/>
<protein>
    <submittedName>
        <fullName evidence="2">Uncharacterized protein</fullName>
    </submittedName>
</protein>
<proteinExistence type="predicted"/>